<evidence type="ECO:0000256" key="5">
    <source>
        <dbReference type="ARBA" id="ARBA00023002"/>
    </source>
</evidence>
<comment type="cofactor">
    <cofactor evidence="1">
        <name>FAD</name>
        <dbReference type="ChEBI" id="CHEBI:57692"/>
    </cofactor>
</comment>
<accession>A0ABP8HM11</accession>
<gene>
    <name evidence="7" type="ORF">GCM10023165_21570</name>
</gene>
<sequence length="483" mass="54275">MNEEFVDVLIVGAGLSGIGAACHLKRRCPDRSFAIVEARQSLGGTWNLFRYPGVRSDSDMYTLGYSFRPWTDEKSVAAGPTILQYLRDTAREHGIDKLIRYGHRLRRADWSSEEAAWTVEIEREAQDPLRMRCTFLLMCVGYYDDAEGYTPEFVGRADFQGRIVHPQHWDEDIDYAGKRVVVIGSGATAVTLVPALAERAAHVTMLQRSPSYMVSSPTTDTLARWLQRVAGSRAGHAMARWKNVLLAMFVFRLCRRRPKFARSMITRMVQRQLGPGYDVATHFTPRYDPWEQRLCLVPDGDLFKAIRAGRVSIVTDRIERFTEKGLKLAGGTALPADLVVTATGLKLKSMDSLEVRVDGRRLVSGQLISYKGLMYAGVPNLVSIFGYTNASWTLKADLAAVFVCRLLRHMRRTGARRCVPQASDPSMPTAAWTDFSSGYLQRALDMLPRQGLHKPWKLNQNYVADLLSLRFGALEDGVMHFSA</sequence>
<dbReference type="EMBL" id="BAABGJ010000019">
    <property type="protein sequence ID" value="GAA4341138.1"/>
    <property type="molecule type" value="Genomic_DNA"/>
</dbReference>
<dbReference type="RefSeq" id="WP_345537776.1">
    <property type="nucleotide sequence ID" value="NZ_BAABGJ010000019.1"/>
</dbReference>
<protein>
    <submittedName>
        <fullName evidence="7">NAD(P)/FAD-dependent oxidoreductase</fullName>
    </submittedName>
</protein>
<dbReference type="Gene3D" id="3.50.50.60">
    <property type="entry name" value="FAD/NAD(P)-binding domain"/>
    <property type="match status" value="2"/>
</dbReference>
<proteinExistence type="inferred from homology"/>
<dbReference type="PANTHER" id="PTHR43872">
    <property type="entry name" value="MONOOXYGENASE, PUTATIVE (AFU_ORTHOLOGUE AFUA_8G02570)-RELATED"/>
    <property type="match status" value="1"/>
</dbReference>
<evidence type="ECO:0000313" key="8">
    <source>
        <dbReference type="Proteomes" id="UP001500975"/>
    </source>
</evidence>
<keyword evidence="8" id="KW-1185">Reference proteome</keyword>
<comment type="similarity">
    <text evidence="2">Belongs to the FAD-binding monooxygenase family.</text>
</comment>
<dbReference type="Pfam" id="PF00743">
    <property type="entry name" value="FMO-like"/>
    <property type="match status" value="1"/>
</dbReference>
<comment type="caution">
    <text evidence="7">The sequence shown here is derived from an EMBL/GenBank/DDBJ whole genome shotgun (WGS) entry which is preliminary data.</text>
</comment>
<keyword evidence="4" id="KW-0274">FAD</keyword>
<evidence type="ECO:0000256" key="4">
    <source>
        <dbReference type="ARBA" id="ARBA00022827"/>
    </source>
</evidence>
<evidence type="ECO:0000256" key="6">
    <source>
        <dbReference type="ARBA" id="ARBA00023033"/>
    </source>
</evidence>
<keyword evidence="5" id="KW-0560">Oxidoreductase</keyword>
<evidence type="ECO:0000313" key="7">
    <source>
        <dbReference type="EMBL" id="GAA4341138.1"/>
    </source>
</evidence>
<dbReference type="SUPFAM" id="SSF51905">
    <property type="entry name" value="FAD/NAD(P)-binding domain"/>
    <property type="match status" value="1"/>
</dbReference>
<evidence type="ECO:0000256" key="3">
    <source>
        <dbReference type="ARBA" id="ARBA00022630"/>
    </source>
</evidence>
<dbReference type="Pfam" id="PF13450">
    <property type="entry name" value="NAD_binding_8"/>
    <property type="match status" value="1"/>
</dbReference>
<dbReference type="PANTHER" id="PTHR43872:SF1">
    <property type="entry name" value="MONOOXYGENASE, PUTATIVE (AFU_ORTHOLOGUE AFUA_8G02570)-RELATED"/>
    <property type="match status" value="1"/>
</dbReference>
<dbReference type="InterPro" id="IPR020946">
    <property type="entry name" value="Flavin_mOase-like"/>
</dbReference>
<keyword evidence="3" id="KW-0285">Flavoprotein</keyword>
<organism evidence="7 8">
    <name type="scientific">Variovorax defluvii</name>
    <dbReference type="NCBI Taxonomy" id="913761"/>
    <lineage>
        <taxon>Bacteria</taxon>
        <taxon>Pseudomonadati</taxon>
        <taxon>Pseudomonadota</taxon>
        <taxon>Betaproteobacteria</taxon>
        <taxon>Burkholderiales</taxon>
        <taxon>Comamonadaceae</taxon>
        <taxon>Variovorax</taxon>
    </lineage>
</organism>
<keyword evidence="6" id="KW-0503">Monooxygenase</keyword>
<name>A0ABP8HM11_9BURK</name>
<dbReference type="Proteomes" id="UP001500975">
    <property type="component" value="Unassembled WGS sequence"/>
</dbReference>
<reference evidence="8" key="1">
    <citation type="journal article" date="2019" name="Int. J. Syst. Evol. Microbiol.">
        <title>The Global Catalogue of Microorganisms (GCM) 10K type strain sequencing project: providing services to taxonomists for standard genome sequencing and annotation.</title>
        <authorList>
            <consortium name="The Broad Institute Genomics Platform"/>
            <consortium name="The Broad Institute Genome Sequencing Center for Infectious Disease"/>
            <person name="Wu L."/>
            <person name="Ma J."/>
        </authorList>
    </citation>
    <scope>NUCLEOTIDE SEQUENCE [LARGE SCALE GENOMIC DNA]</scope>
    <source>
        <strain evidence="8">JCM 17804</strain>
    </source>
</reference>
<dbReference type="InterPro" id="IPR051820">
    <property type="entry name" value="FAD-binding_MO"/>
</dbReference>
<dbReference type="InterPro" id="IPR036188">
    <property type="entry name" value="FAD/NAD-bd_sf"/>
</dbReference>
<dbReference type="PRINTS" id="PR00469">
    <property type="entry name" value="PNDRDTASEII"/>
</dbReference>
<evidence type="ECO:0000256" key="1">
    <source>
        <dbReference type="ARBA" id="ARBA00001974"/>
    </source>
</evidence>
<evidence type="ECO:0000256" key="2">
    <source>
        <dbReference type="ARBA" id="ARBA00010139"/>
    </source>
</evidence>